<dbReference type="SUPFAM" id="SSF46934">
    <property type="entry name" value="UBA-like"/>
    <property type="match status" value="1"/>
</dbReference>
<dbReference type="GO" id="GO:0071528">
    <property type="term" value="P:tRNA re-export from nucleus"/>
    <property type="evidence" value="ECO:0007669"/>
    <property type="project" value="EnsemblFungi"/>
</dbReference>
<dbReference type="GO" id="GO:0005737">
    <property type="term" value="C:cytoplasm"/>
    <property type="evidence" value="ECO:0007669"/>
    <property type="project" value="EnsemblFungi"/>
</dbReference>
<dbReference type="GO" id="GO:0005643">
    <property type="term" value="C:nuclear pore"/>
    <property type="evidence" value="ECO:0007669"/>
    <property type="project" value="EnsemblFungi"/>
</dbReference>
<keyword evidence="6" id="KW-0509">mRNA transport</keyword>
<dbReference type="Pfam" id="PF24048">
    <property type="entry name" value="LRR_NXF1-5"/>
    <property type="match status" value="1"/>
</dbReference>
<dbReference type="InterPro" id="IPR018222">
    <property type="entry name" value="Nuclear_transport_factor_2_euk"/>
</dbReference>
<evidence type="ECO:0000256" key="5">
    <source>
        <dbReference type="ARBA" id="ARBA00022737"/>
    </source>
</evidence>
<keyword evidence="7" id="KW-0539">Nucleus</keyword>
<dbReference type="Pfam" id="PF03943">
    <property type="entry name" value="TAP_C"/>
    <property type="match status" value="1"/>
</dbReference>
<dbReference type="AlphaFoldDB" id="A0A1A0HKB6"/>
<feature type="domain" description="NTF2" evidence="9">
    <location>
        <begin position="296"/>
        <end position="478"/>
    </location>
</feature>
<feature type="domain" description="TAP-C" evidence="10">
    <location>
        <begin position="547"/>
        <end position="599"/>
    </location>
</feature>
<protein>
    <submittedName>
        <fullName evidence="11">NTF2-like protein</fullName>
    </submittedName>
</protein>
<dbReference type="GO" id="GO:0000055">
    <property type="term" value="P:ribosomal large subunit export from nucleus"/>
    <property type="evidence" value="ECO:0007669"/>
    <property type="project" value="EnsemblFungi"/>
</dbReference>
<dbReference type="Pfam" id="PF22602">
    <property type="entry name" value="NXF_NTF2"/>
    <property type="match status" value="1"/>
</dbReference>
<keyword evidence="4" id="KW-0433">Leucine-rich repeat</keyword>
<evidence type="ECO:0000256" key="8">
    <source>
        <dbReference type="SAM" id="MobiDB-lite"/>
    </source>
</evidence>
<keyword evidence="12" id="KW-1185">Reference proteome</keyword>
<evidence type="ECO:0000256" key="3">
    <source>
        <dbReference type="ARBA" id="ARBA00022448"/>
    </source>
</evidence>
<dbReference type="InterPro" id="IPR057125">
    <property type="entry name" value="NXF1/2/3/5-like_LRR"/>
</dbReference>
<dbReference type="Gene3D" id="3.10.450.50">
    <property type="match status" value="1"/>
</dbReference>
<dbReference type="InterPro" id="IPR005637">
    <property type="entry name" value="TAP_C_dom"/>
</dbReference>
<dbReference type="GO" id="GO:0017070">
    <property type="term" value="F:U6 snRNA binding"/>
    <property type="evidence" value="ECO:0007669"/>
    <property type="project" value="EnsemblFungi"/>
</dbReference>
<feature type="region of interest" description="Disordered" evidence="8">
    <location>
        <begin position="483"/>
        <end position="516"/>
    </location>
</feature>
<dbReference type="STRING" id="869754.A0A1A0HKB6"/>
<feature type="compositionally biased region" description="Low complexity" evidence="8">
    <location>
        <begin position="499"/>
        <end position="516"/>
    </location>
</feature>
<evidence type="ECO:0000256" key="1">
    <source>
        <dbReference type="ARBA" id="ARBA00004123"/>
    </source>
</evidence>
<dbReference type="SMART" id="SM00804">
    <property type="entry name" value="TAP_C"/>
    <property type="match status" value="1"/>
</dbReference>
<dbReference type="PANTHER" id="PTHR10662">
    <property type="entry name" value="NUCLEAR RNA EXPORT FACTOR"/>
    <property type="match status" value="1"/>
</dbReference>
<evidence type="ECO:0000256" key="7">
    <source>
        <dbReference type="ARBA" id="ARBA00023242"/>
    </source>
</evidence>
<dbReference type="GO" id="GO:0030621">
    <property type="term" value="F:U4 snRNA binding"/>
    <property type="evidence" value="ECO:0007669"/>
    <property type="project" value="EnsemblFungi"/>
</dbReference>
<dbReference type="Gene3D" id="1.10.8.10">
    <property type="entry name" value="DNA helicase RuvA subunit, C-terminal domain"/>
    <property type="match status" value="1"/>
</dbReference>
<evidence type="ECO:0000256" key="6">
    <source>
        <dbReference type="ARBA" id="ARBA00022816"/>
    </source>
</evidence>
<dbReference type="GO" id="GO:0000056">
    <property type="term" value="P:ribosomal small subunit export from nucleus"/>
    <property type="evidence" value="ECO:0007669"/>
    <property type="project" value="EnsemblFungi"/>
</dbReference>
<reference evidence="11 12" key="1">
    <citation type="submission" date="2016-05" db="EMBL/GenBank/DDBJ databases">
        <title>Comparative genomics of biotechnologically important yeasts.</title>
        <authorList>
            <consortium name="DOE Joint Genome Institute"/>
            <person name="Riley R."/>
            <person name="Haridas S."/>
            <person name="Wolfe K.H."/>
            <person name="Lopes M.R."/>
            <person name="Hittinger C.T."/>
            <person name="Goker M."/>
            <person name="Salamov A."/>
            <person name="Wisecaver J."/>
            <person name="Long T.M."/>
            <person name="Aerts A.L."/>
            <person name="Barry K."/>
            <person name="Choi C."/>
            <person name="Clum A."/>
            <person name="Coughlan A.Y."/>
            <person name="Deshpande S."/>
            <person name="Douglass A.P."/>
            <person name="Hanson S.J."/>
            <person name="Klenk H.-P."/>
            <person name="LaButti K."/>
            <person name="Lapidus A."/>
            <person name="Lindquist E."/>
            <person name="Lipzen A."/>
            <person name="Meier-kolthoff J.P."/>
            <person name="Ohm R.A."/>
            <person name="Otillar R.P."/>
            <person name="Pangilinan J."/>
            <person name="Peng Y."/>
            <person name="Rokas A."/>
            <person name="Rosa C.A."/>
            <person name="Scheuner C."/>
            <person name="Sibirny A.A."/>
            <person name="Slot J.C."/>
            <person name="Stielow J.B."/>
            <person name="Sun H."/>
            <person name="Kurtzman C.P."/>
            <person name="Blackwell M."/>
            <person name="Grigoriev I.V."/>
            <person name="Jeffries T.W."/>
        </authorList>
    </citation>
    <scope>NUCLEOTIDE SEQUENCE [LARGE SCALE GENOMIC DNA]</scope>
    <source>
        <strain evidence="11 12">NRRL YB-4993</strain>
    </source>
</reference>
<evidence type="ECO:0000313" key="11">
    <source>
        <dbReference type="EMBL" id="OBA24446.1"/>
    </source>
</evidence>
<dbReference type="InterPro" id="IPR032675">
    <property type="entry name" value="LRR_dom_sf"/>
</dbReference>
<dbReference type="GO" id="GO:0000049">
    <property type="term" value="F:tRNA binding"/>
    <property type="evidence" value="ECO:0007669"/>
    <property type="project" value="EnsemblFungi"/>
</dbReference>
<dbReference type="InterPro" id="IPR040736">
    <property type="entry name" value="Mex67_RRM"/>
</dbReference>
<dbReference type="RefSeq" id="XP_018714927.1">
    <property type="nucleotide sequence ID" value="XM_018853805.1"/>
</dbReference>
<dbReference type="EMBL" id="LXTC01000001">
    <property type="protein sequence ID" value="OBA24446.1"/>
    <property type="molecule type" value="Genomic_DNA"/>
</dbReference>
<dbReference type="GO" id="GO:0042272">
    <property type="term" value="C:nuclear RNA export factor complex"/>
    <property type="evidence" value="ECO:0007669"/>
    <property type="project" value="EnsemblFungi"/>
</dbReference>
<keyword evidence="5" id="KW-0677">Repeat</keyword>
<keyword evidence="3" id="KW-0813">Transport</keyword>
<dbReference type="SUPFAM" id="SSF52058">
    <property type="entry name" value="L domain-like"/>
    <property type="match status" value="1"/>
</dbReference>
<gene>
    <name evidence="11" type="ORF">METBIDRAFT_10585</name>
</gene>
<proteinExistence type="inferred from homology"/>
<dbReference type="Proteomes" id="UP000092555">
    <property type="component" value="Unassembled WGS sequence"/>
</dbReference>
<dbReference type="InterPro" id="IPR002075">
    <property type="entry name" value="NTF2_dom"/>
</dbReference>
<dbReference type="PANTHER" id="PTHR10662:SF22">
    <property type="entry name" value="NUCLEAR RNA EXPORT FACTOR 1"/>
    <property type="match status" value="1"/>
</dbReference>
<dbReference type="InterPro" id="IPR009060">
    <property type="entry name" value="UBA-like_sf"/>
</dbReference>
<evidence type="ECO:0000313" key="12">
    <source>
        <dbReference type="Proteomes" id="UP000092555"/>
    </source>
</evidence>
<dbReference type="GO" id="GO:0030619">
    <property type="term" value="F:U1 snRNA binding"/>
    <property type="evidence" value="ECO:0007669"/>
    <property type="project" value="EnsemblFungi"/>
</dbReference>
<dbReference type="GO" id="GO:0030620">
    <property type="term" value="F:U2 snRNA binding"/>
    <property type="evidence" value="ECO:0007669"/>
    <property type="project" value="EnsemblFungi"/>
</dbReference>
<dbReference type="GO" id="GO:0030623">
    <property type="term" value="F:U5 snRNA binding"/>
    <property type="evidence" value="ECO:0007669"/>
    <property type="project" value="EnsemblFungi"/>
</dbReference>
<evidence type="ECO:0000256" key="4">
    <source>
        <dbReference type="ARBA" id="ARBA00022614"/>
    </source>
</evidence>
<dbReference type="PROSITE" id="PS50177">
    <property type="entry name" value="NTF2_DOMAIN"/>
    <property type="match status" value="1"/>
</dbReference>
<dbReference type="GO" id="GO:0015288">
    <property type="term" value="F:porin activity"/>
    <property type="evidence" value="ECO:0007669"/>
    <property type="project" value="EnsemblFungi"/>
</dbReference>
<comment type="similarity">
    <text evidence="2">Belongs to the NXF family.</text>
</comment>
<dbReference type="GeneID" id="30026781"/>
<dbReference type="PROSITE" id="PS51281">
    <property type="entry name" value="TAP_C"/>
    <property type="match status" value="1"/>
</dbReference>
<comment type="caution">
    <text evidence="11">The sequence shown here is derived from an EMBL/GenBank/DDBJ whole genome shotgun (WGS) entry which is preliminary data.</text>
</comment>
<dbReference type="Gene3D" id="3.80.10.10">
    <property type="entry name" value="Ribonuclease Inhibitor"/>
    <property type="match status" value="1"/>
</dbReference>
<dbReference type="OrthoDB" id="25872at2759"/>
<dbReference type="InterPro" id="IPR032710">
    <property type="entry name" value="NTF2-like_dom_sf"/>
</dbReference>
<comment type="subcellular location">
    <subcellularLocation>
        <location evidence="1">Nucleus</location>
    </subcellularLocation>
</comment>
<dbReference type="InterPro" id="IPR030217">
    <property type="entry name" value="NXF_fam"/>
</dbReference>
<evidence type="ECO:0000256" key="2">
    <source>
        <dbReference type="ARBA" id="ARBA00009285"/>
    </source>
</evidence>
<dbReference type="GO" id="GO:0008033">
    <property type="term" value="P:tRNA processing"/>
    <property type="evidence" value="ECO:0007669"/>
    <property type="project" value="EnsemblFungi"/>
</dbReference>
<dbReference type="Pfam" id="PF18444">
    <property type="entry name" value="RRM_9"/>
    <property type="match status" value="1"/>
</dbReference>
<name>A0A1A0HKB6_9ASCO</name>
<dbReference type="CDD" id="cd14342">
    <property type="entry name" value="UBA_TAP-C"/>
    <property type="match status" value="1"/>
</dbReference>
<accession>A0A1A0HKB6</accession>
<dbReference type="GO" id="GO:0016973">
    <property type="term" value="P:poly(A)+ mRNA export from nucleus"/>
    <property type="evidence" value="ECO:0007669"/>
    <property type="project" value="EnsemblFungi"/>
</dbReference>
<sequence>MSFGGRGRGGFNQNSNINSQAASGPGQNGIPVEIFGWNGASPAECISFISRKCRVSVTNYYVDNTAGALRGYVRSEKDANDLILWSGVRFAGNSLKITKSAVSGATRSAGGDIIQTLEIFLKSRYNAEMKLLNLSAVQQDPALNAKGFFGTMTTSSKFFPALMKIAADSKLEVTSADLSSNNLTDLSSISTLAHTFPTLKNLSLQNNKISRVKVFDVWKKNLNFLRELVMHGNPLLDTPNTHDILNTKVELMKVFPRLVVLNGEVLRNEQALDQMMRLPFGQPQPMFFLDADVQGISTNFISNFIKMWDDDRAGLMVLYQNESQFSLQVDSSLPHGATPKGPPDFSYYLPLSRNLTRVSSTKARAGRVATGQEQVFKIFSQIPKTRHDLMTKPENYSMEAFKITQLGAISITLHGNFEEVAMPVDTQHVNQNSGPGRGKYSHGKKSKIPLGWKSFDRSIIVIPGPNNSMVIASDLLCVRTESDPEAFRPSESTTATPHGAVSSASPSPAPVGANPGIAMGGAMPAVPTLGGPTTADLPHELKTSLSPQQQELLVKVLLETKLSLQYGFMLCQQSNWDYHQCIMNFKNSASSLPPDAFAQ</sequence>
<evidence type="ECO:0000259" key="9">
    <source>
        <dbReference type="PROSITE" id="PS50177"/>
    </source>
</evidence>
<dbReference type="SUPFAM" id="SSF54427">
    <property type="entry name" value="NTF2-like"/>
    <property type="match status" value="1"/>
</dbReference>
<organism evidence="11 12">
    <name type="scientific">Metschnikowia bicuspidata var. bicuspidata NRRL YB-4993</name>
    <dbReference type="NCBI Taxonomy" id="869754"/>
    <lineage>
        <taxon>Eukaryota</taxon>
        <taxon>Fungi</taxon>
        <taxon>Dikarya</taxon>
        <taxon>Ascomycota</taxon>
        <taxon>Saccharomycotina</taxon>
        <taxon>Pichiomycetes</taxon>
        <taxon>Metschnikowiaceae</taxon>
        <taxon>Metschnikowia</taxon>
    </lineage>
</organism>
<evidence type="ECO:0000259" key="10">
    <source>
        <dbReference type="PROSITE" id="PS51281"/>
    </source>
</evidence>